<dbReference type="NCBIfam" id="TIGR00457">
    <property type="entry name" value="asnS"/>
    <property type="match status" value="1"/>
</dbReference>
<dbReference type="InterPro" id="IPR012340">
    <property type="entry name" value="NA-bd_OB-fold"/>
</dbReference>
<feature type="domain" description="Aminoacyl-transfer RNA synthetases class-II family profile" evidence="8">
    <location>
        <begin position="161"/>
        <end position="479"/>
    </location>
</feature>
<evidence type="ECO:0000256" key="1">
    <source>
        <dbReference type="ARBA" id="ARBA00008226"/>
    </source>
</evidence>
<keyword evidence="4 7" id="KW-0067">ATP-binding</keyword>
<dbReference type="GO" id="GO:0004816">
    <property type="term" value="F:asparagine-tRNA ligase activity"/>
    <property type="evidence" value="ECO:0007669"/>
    <property type="project" value="UniProtKB-UniRule"/>
</dbReference>
<keyword evidence="3 7" id="KW-0547">Nucleotide-binding</keyword>
<dbReference type="PROSITE" id="PS50862">
    <property type="entry name" value="AA_TRNA_LIGASE_II"/>
    <property type="match status" value="1"/>
</dbReference>
<dbReference type="InterPro" id="IPR006195">
    <property type="entry name" value="aa-tRNA-synth_II"/>
</dbReference>
<dbReference type="Pfam" id="PF00152">
    <property type="entry name" value="tRNA-synt_2"/>
    <property type="match status" value="1"/>
</dbReference>
<evidence type="ECO:0000256" key="4">
    <source>
        <dbReference type="ARBA" id="ARBA00022840"/>
    </source>
</evidence>
<dbReference type="CDD" id="cd04318">
    <property type="entry name" value="EcAsnRS_like_N"/>
    <property type="match status" value="1"/>
</dbReference>
<comment type="catalytic activity">
    <reaction evidence="7">
        <text>tRNA(Asn) + L-asparagine + ATP = L-asparaginyl-tRNA(Asn) + AMP + diphosphate + H(+)</text>
        <dbReference type="Rhea" id="RHEA:11180"/>
        <dbReference type="Rhea" id="RHEA-COMP:9659"/>
        <dbReference type="Rhea" id="RHEA-COMP:9674"/>
        <dbReference type="ChEBI" id="CHEBI:15378"/>
        <dbReference type="ChEBI" id="CHEBI:30616"/>
        <dbReference type="ChEBI" id="CHEBI:33019"/>
        <dbReference type="ChEBI" id="CHEBI:58048"/>
        <dbReference type="ChEBI" id="CHEBI:78442"/>
        <dbReference type="ChEBI" id="CHEBI:78515"/>
        <dbReference type="ChEBI" id="CHEBI:456215"/>
        <dbReference type="EC" id="6.1.1.22"/>
    </reaction>
</comment>
<comment type="subunit">
    <text evidence="7">Homodimer.</text>
</comment>
<dbReference type="Gene3D" id="3.30.930.10">
    <property type="entry name" value="Bira Bifunctional Protein, Domain 2"/>
    <property type="match status" value="1"/>
</dbReference>
<dbReference type="InterPro" id="IPR004364">
    <property type="entry name" value="Aa-tRNA-synt_II"/>
</dbReference>
<dbReference type="GO" id="GO:0016740">
    <property type="term" value="F:transferase activity"/>
    <property type="evidence" value="ECO:0007669"/>
    <property type="project" value="UniProtKB-ARBA"/>
</dbReference>
<dbReference type="AlphaFoldDB" id="A0A1M4PP59"/>
<comment type="similarity">
    <text evidence="1 7">Belongs to the class-II aminoacyl-tRNA synthetase family.</text>
</comment>
<keyword evidence="7" id="KW-0963">Cytoplasm</keyword>
<sequence>MKKISRIYAGYGVSQTPMTIYKERRIRMVIEIKNLFKEPEKYLNQEIEIQGWIRTIRSSKKFGFIEVNDGTFFTNLQVVFDEKLENFKEVEKLPISSAIVAKGLLVETPGAKQPFEIHAKEIMVEGYSHKDYPLQKKRHTFEYLRTIAHLRPRSNTFNAVFRVRSLTAFAIHKFFQERGFVYVHTPIITGSDAEGAGEMFTVTNFDLANVPLNDENKVDYTKDFFGKETNLTVSGQLEAEAYALAFKNVYTFGPTFRAENSNTARHAAEFWMVEPEIAFAGLKENRELAEDMMKYIIKYVMENAQEEMKFFNSFIDKGLIDRLENIVSADFGCITYTEAIDILKKSGEQFQYPVEWGIDLQTEHERYISEKIFEGPVFVIDYPKEIKAFYMRLNDDGKTVAAMDLLVPGVGEIIGGSQREERLDILEKRIEEIGMYKEDYWWYLELRKYGGTKHAGYGLGFERAIMYMTGMTNIRDVIPFPRTVRSAEF</sequence>
<dbReference type="EC" id="6.1.1.22" evidence="7"/>
<dbReference type="GO" id="GO:0006421">
    <property type="term" value="P:asparaginyl-tRNA aminoacylation"/>
    <property type="evidence" value="ECO:0007669"/>
    <property type="project" value="UniProtKB-UniRule"/>
</dbReference>
<keyword evidence="2 7" id="KW-0436">Ligase</keyword>
<evidence type="ECO:0000256" key="5">
    <source>
        <dbReference type="ARBA" id="ARBA00022917"/>
    </source>
</evidence>
<dbReference type="HAMAP" id="MF_00534">
    <property type="entry name" value="Asn_tRNA_synth"/>
    <property type="match status" value="1"/>
</dbReference>
<evidence type="ECO:0000256" key="7">
    <source>
        <dbReference type="HAMAP-Rule" id="MF_00534"/>
    </source>
</evidence>
<dbReference type="Pfam" id="PF01336">
    <property type="entry name" value="tRNA_anti-codon"/>
    <property type="match status" value="1"/>
</dbReference>
<proteinExistence type="inferred from homology"/>
<evidence type="ECO:0000259" key="8">
    <source>
        <dbReference type="PROSITE" id="PS50862"/>
    </source>
</evidence>
<dbReference type="CDD" id="cd00776">
    <property type="entry name" value="AsxRS_core"/>
    <property type="match status" value="1"/>
</dbReference>
<evidence type="ECO:0000313" key="10">
    <source>
        <dbReference type="Proteomes" id="UP000245423"/>
    </source>
</evidence>
<dbReference type="GO" id="GO:0003676">
    <property type="term" value="F:nucleic acid binding"/>
    <property type="evidence" value="ECO:0007669"/>
    <property type="project" value="InterPro"/>
</dbReference>
<dbReference type="SUPFAM" id="SSF55681">
    <property type="entry name" value="Class II aaRS and biotin synthetases"/>
    <property type="match status" value="1"/>
</dbReference>
<dbReference type="InterPro" id="IPR004365">
    <property type="entry name" value="NA-bd_OB_tRNA"/>
</dbReference>
<gene>
    <name evidence="7 9" type="primary">asnS</name>
    <name evidence="9" type="ORF">CUESP1_1896</name>
</gene>
<keyword evidence="5 7" id="KW-0648">Protein biosynthesis</keyword>
<dbReference type="InterPro" id="IPR004522">
    <property type="entry name" value="Asn-tRNA-ligase"/>
</dbReference>
<dbReference type="GO" id="GO:0140096">
    <property type="term" value="F:catalytic activity, acting on a protein"/>
    <property type="evidence" value="ECO:0007669"/>
    <property type="project" value="UniProtKB-ARBA"/>
</dbReference>
<evidence type="ECO:0000313" key="9">
    <source>
        <dbReference type="EMBL" id="SHD77256.1"/>
    </source>
</evidence>
<dbReference type="InterPro" id="IPR045864">
    <property type="entry name" value="aa-tRNA-synth_II/BPL/LPL"/>
</dbReference>
<protein>
    <recommendedName>
        <fullName evidence="7">Asparagine--tRNA ligase</fullName>
        <ecNumber evidence="7">6.1.1.22</ecNumber>
    </recommendedName>
    <alternativeName>
        <fullName evidence="7">Asparaginyl-tRNA synthetase</fullName>
        <shortName evidence="7">AsnRS</shortName>
    </alternativeName>
</protein>
<evidence type="ECO:0000256" key="3">
    <source>
        <dbReference type="ARBA" id="ARBA00022741"/>
    </source>
</evidence>
<dbReference type="InterPro" id="IPR002312">
    <property type="entry name" value="Asp/Asn-tRNA-synth_IIb"/>
</dbReference>
<dbReference type="GO" id="GO:0005737">
    <property type="term" value="C:cytoplasm"/>
    <property type="evidence" value="ECO:0007669"/>
    <property type="project" value="UniProtKB-SubCell"/>
</dbReference>
<accession>A0A1M4PP59</accession>
<keyword evidence="6 7" id="KW-0030">Aminoacyl-tRNA synthetase</keyword>
<dbReference type="Proteomes" id="UP000245423">
    <property type="component" value="Chromosome 1"/>
</dbReference>
<organism evidence="9 10">
    <name type="scientific">[Clostridium] ultunense Esp</name>
    <dbReference type="NCBI Taxonomy" id="1288971"/>
    <lineage>
        <taxon>Bacteria</taxon>
        <taxon>Bacillati</taxon>
        <taxon>Bacillota</taxon>
        <taxon>Tissierellia</taxon>
        <taxon>Tissierellales</taxon>
        <taxon>Tepidimicrobiaceae</taxon>
        <taxon>Schnuerera</taxon>
    </lineage>
</organism>
<dbReference type="PANTHER" id="PTHR22594">
    <property type="entry name" value="ASPARTYL/LYSYL-TRNA SYNTHETASE"/>
    <property type="match status" value="1"/>
</dbReference>
<dbReference type="PANTHER" id="PTHR22594:SF34">
    <property type="entry name" value="ASPARAGINE--TRNA LIGASE, MITOCHONDRIAL-RELATED"/>
    <property type="match status" value="1"/>
</dbReference>
<dbReference type="EMBL" id="LT669839">
    <property type="protein sequence ID" value="SHD77256.1"/>
    <property type="molecule type" value="Genomic_DNA"/>
</dbReference>
<reference evidence="9 10" key="1">
    <citation type="submission" date="2016-11" db="EMBL/GenBank/DDBJ databases">
        <authorList>
            <person name="Manzoor S."/>
        </authorList>
    </citation>
    <scope>NUCLEOTIDE SEQUENCE [LARGE SCALE GENOMIC DNA]</scope>
    <source>
        <strain evidence="9">Clostridium ultunense strain Esp</strain>
    </source>
</reference>
<dbReference type="SUPFAM" id="SSF50249">
    <property type="entry name" value="Nucleic acid-binding proteins"/>
    <property type="match status" value="1"/>
</dbReference>
<comment type="subcellular location">
    <subcellularLocation>
        <location evidence="7">Cytoplasm</location>
    </subcellularLocation>
</comment>
<dbReference type="FunFam" id="3.30.930.10:FF:000016">
    <property type="entry name" value="Asparagine--tRNA ligase"/>
    <property type="match status" value="1"/>
</dbReference>
<dbReference type="GO" id="GO:0005524">
    <property type="term" value="F:ATP binding"/>
    <property type="evidence" value="ECO:0007669"/>
    <property type="project" value="UniProtKB-UniRule"/>
</dbReference>
<dbReference type="PRINTS" id="PR01042">
    <property type="entry name" value="TRNASYNTHASP"/>
</dbReference>
<keyword evidence="10" id="KW-1185">Reference proteome</keyword>
<dbReference type="Gene3D" id="2.40.50.140">
    <property type="entry name" value="Nucleic acid-binding proteins"/>
    <property type="match status" value="1"/>
</dbReference>
<evidence type="ECO:0000256" key="2">
    <source>
        <dbReference type="ARBA" id="ARBA00022598"/>
    </source>
</evidence>
<dbReference type="NCBIfam" id="NF003037">
    <property type="entry name" value="PRK03932.1"/>
    <property type="match status" value="1"/>
</dbReference>
<name>A0A1M4PP59_9FIRM</name>
<evidence type="ECO:0000256" key="6">
    <source>
        <dbReference type="ARBA" id="ARBA00023146"/>
    </source>
</evidence>